<dbReference type="EMBL" id="BARW01007918">
    <property type="protein sequence ID" value="GAI78004.1"/>
    <property type="molecule type" value="Genomic_DNA"/>
</dbReference>
<dbReference type="InterPro" id="IPR036856">
    <property type="entry name" value="Ald_Oxase/Xan_DH_a/b_sf"/>
</dbReference>
<proteinExistence type="predicted"/>
<organism evidence="1">
    <name type="scientific">marine sediment metagenome</name>
    <dbReference type="NCBI Taxonomy" id="412755"/>
    <lineage>
        <taxon>unclassified sequences</taxon>
        <taxon>metagenomes</taxon>
        <taxon>ecological metagenomes</taxon>
    </lineage>
</organism>
<comment type="caution">
    <text evidence="1">The sequence shown here is derived from an EMBL/GenBank/DDBJ whole genome shotgun (WGS) entry which is preliminary data.</text>
</comment>
<sequence>MPKKYVGKNILKVDAREKVTGKAIYPDDIYFDDMLYLKKL</sequence>
<name>X1TDB9_9ZZZZ</name>
<protein>
    <submittedName>
        <fullName evidence="1">Uncharacterized protein</fullName>
    </submittedName>
</protein>
<accession>X1TDB9</accession>
<dbReference type="SUPFAM" id="SSF54665">
    <property type="entry name" value="CO dehydrogenase molybdoprotein N-domain-like"/>
    <property type="match status" value="1"/>
</dbReference>
<evidence type="ECO:0000313" key="1">
    <source>
        <dbReference type="EMBL" id="GAI78004.1"/>
    </source>
</evidence>
<gene>
    <name evidence="1" type="ORF">S12H4_16382</name>
</gene>
<dbReference type="Gene3D" id="3.90.1170.50">
    <property type="entry name" value="Aldehyde oxidase/xanthine dehydrogenase, a/b hammerhead"/>
    <property type="match status" value="1"/>
</dbReference>
<dbReference type="AlphaFoldDB" id="X1TDB9"/>
<reference evidence="1" key="1">
    <citation type="journal article" date="2014" name="Front. Microbiol.">
        <title>High frequency of phylogenetically diverse reductive dehalogenase-homologous genes in deep subseafloor sedimentary metagenomes.</title>
        <authorList>
            <person name="Kawai M."/>
            <person name="Futagami T."/>
            <person name="Toyoda A."/>
            <person name="Takaki Y."/>
            <person name="Nishi S."/>
            <person name="Hori S."/>
            <person name="Arai W."/>
            <person name="Tsubouchi T."/>
            <person name="Morono Y."/>
            <person name="Uchiyama I."/>
            <person name="Ito T."/>
            <person name="Fujiyama A."/>
            <person name="Inagaki F."/>
            <person name="Takami H."/>
        </authorList>
    </citation>
    <scope>NUCLEOTIDE SEQUENCE</scope>
    <source>
        <strain evidence="1">Expedition CK06-06</strain>
    </source>
</reference>